<gene>
    <name evidence="1" type="ORF">ACFFJ2_10530</name>
</gene>
<keyword evidence="2" id="KW-1185">Reference proteome</keyword>
<evidence type="ECO:0000313" key="1">
    <source>
        <dbReference type="EMBL" id="MFC0208831.1"/>
    </source>
</evidence>
<dbReference type="RefSeq" id="WP_261518417.1">
    <property type="nucleotide sequence ID" value="NZ_JAODNW010000001.1"/>
</dbReference>
<dbReference type="InterPro" id="IPR025528">
    <property type="entry name" value="BrnA_antitoxin"/>
</dbReference>
<dbReference type="Proteomes" id="UP001589755">
    <property type="component" value="Unassembled WGS sequence"/>
</dbReference>
<dbReference type="EMBL" id="JBHLXD010000015">
    <property type="protein sequence ID" value="MFC0208831.1"/>
    <property type="molecule type" value="Genomic_DNA"/>
</dbReference>
<dbReference type="Pfam" id="PF14384">
    <property type="entry name" value="BrnA_antitoxin"/>
    <property type="match status" value="1"/>
</dbReference>
<name>A0ABV6D888_9HYPH</name>
<comment type="caution">
    <text evidence="1">The sequence shown here is derived from an EMBL/GenBank/DDBJ whole genome shotgun (WGS) entry which is preliminary data.</text>
</comment>
<protein>
    <submittedName>
        <fullName evidence="1">BrnA antitoxin family protein</fullName>
    </submittedName>
</protein>
<evidence type="ECO:0000313" key="2">
    <source>
        <dbReference type="Proteomes" id="UP001589755"/>
    </source>
</evidence>
<proteinExistence type="predicted"/>
<reference evidence="1 2" key="1">
    <citation type="submission" date="2024-09" db="EMBL/GenBank/DDBJ databases">
        <authorList>
            <person name="Sun Q."/>
            <person name="Mori K."/>
        </authorList>
    </citation>
    <scope>NUCLEOTIDE SEQUENCE [LARGE SCALE GENOMIC DNA]</scope>
    <source>
        <strain evidence="1 2">CCM 8543</strain>
    </source>
</reference>
<sequence length="45" mass="5243">MPGKRKKQLTVRFDSNVIDWLEPQSGKGYQSRMNAVLRAYMKASR</sequence>
<accession>A0ABV6D888</accession>
<organism evidence="1 2">
    <name type="scientific">Chelativorans intermedius</name>
    <dbReference type="NCBI Taxonomy" id="515947"/>
    <lineage>
        <taxon>Bacteria</taxon>
        <taxon>Pseudomonadati</taxon>
        <taxon>Pseudomonadota</taxon>
        <taxon>Alphaproteobacteria</taxon>
        <taxon>Hyphomicrobiales</taxon>
        <taxon>Phyllobacteriaceae</taxon>
        <taxon>Chelativorans</taxon>
    </lineage>
</organism>